<name>A0A9P7JPP7_9AGAM</name>
<protein>
    <submittedName>
        <fullName evidence="1">Uncharacterized protein</fullName>
    </submittedName>
</protein>
<reference evidence="1" key="1">
    <citation type="journal article" date="2020" name="New Phytol.">
        <title>Comparative genomics reveals dynamic genome evolution in host specialist ectomycorrhizal fungi.</title>
        <authorList>
            <person name="Lofgren L.A."/>
            <person name="Nguyen N.H."/>
            <person name="Vilgalys R."/>
            <person name="Ruytinx J."/>
            <person name="Liao H.L."/>
            <person name="Branco S."/>
            <person name="Kuo A."/>
            <person name="LaButti K."/>
            <person name="Lipzen A."/>
            <person name="Andreopoulos W."/>
            <person name="Pangilinan J."/>
            <person name="Riley R."/>
            <person name="Hundley H."/>
            <person name="Na H."/>
            <person name="Barry K."/>
            <person name="Grigoriev I.V."/>
            <person name="Stajich J.E."/>
            <person name="Kennedy P.G."/>
        </authorList>
    </citation>
    <scope>NUCLEOTIDE SEQUENCE</scope>
    <source>
        <strain evidence="1">FC423</strain>
    </source>
</reference>
<sequence>MVDITLFAGGLTPAFPAFTWLYDGFKTRLVEPELWRSFLGSSCDATLCFSIPQACHSSEVKRNRLDFGSEQDGDVDEGDRAEELEALRLVRLAVDTDEVSGGTERQKDELLRSTFANGFKSFHIPIVDMTTGIGSLRTRMHYTKPDLRARKFDKIKSWLNLKIPAIRVLRDELSKPPGMGCLPMQSRDLAGLLKIRMDHETERAKKGI</sequence>
<keyword evidence="2" id="KW-1185">Reference proteome</keyword>
<evidence type="ECO:0000313" key="2">
    <source>
        <dbReference type="Proteomes" id="UP000823399"/>
    </source>
</evidence>
<comment type="caution">
    <text evidence="1">The sequence shown here is derived from an EMBL/GenBank/DDBJ whole genome shotgun (WGS) entry which is preliminary data.</text>
</comment>
<dbReference type="Proteomes" id="UP000823399">
    <property type="component" value="Unassembled WGS sequence"/>
</dbReference>
<dbReference type="GeneID" id="64702902"/>
<organism evidence="1 2">
    <name type="scientific">Suillus discolor</name>
    <dbReference type="NCBI Taxonomy" id="1912936"/>
    <lineage>
        <taxon>Eukaryota</taxon>
        <taxon>Fungi</taxon>
        <taxon>Dikarya</taxon>
        <taxon>Basidiomycota</taxon>
        <taxon>Agaricomycotina</taxon>
        <taxon>Agaricomycetes</taxon>
        <taxon>Agaricomycetidae</taxon>
        <taxon>Boletales</taxon>
        <taxon>Suillineae</taxon>
        <taxon>Suillaceae</taxon>
        <taxon>Suillus</taxon>
    </lineage>
</organism>
<dbReference type="RefSeq" id="XP_041288207.1">
    <property type="nucleotide sequence ID" value="XM_041440643.1"/>
</dbReference>
<dbReference type="EMBL" id="JABBWM010000069">
    <property type="protein sequence ID" value="KAG2096484.1"/>
    <property type="molecule type" value="Genomic_DNA"/>
</dbReference>
<evidence type="ECO:0000313" key="1">
    <source>
        <dbReference type="EMBL" id="KAG2096484.1"/>
    </source>
</evidence>
<accession>A0A9P7JPP7</accession>
<proteinExistence type="predicted"/>
<gene>
    <name evidence="1" type="ORF">F5147DRAFT_763518</name>
</gene>
<dbReference type="AlphaFoldDB" id="A0A9P7JPP7"/>